<evidence type="ECO:0000313" key="3">
    <source>
        <dbReference type="Proteomes" id="UP000472971"/>
    </source>
</evidence>
<evidence type="ECO:0000313" key="1">
    <source>
        <dbReference type="EMBL" id="MBA4538799.1"/>
    </source>
</evidence>
<dbReference type="EMBL" id="JACEIO010000081">
    <property type="protein sequence ID" value="MBA4538799.1"/>
    <property type="molecule type" value="Genomic_DNA"/>
</dbReference>
<dbReference type="RefSeq" id="WP_163243551.1">
    <property type="nucleotide sequence ID" value="NZ_CP082780.1"/>
</dbReference>
<reference evidence="2 3" key="1">
    <citation type="submission" date="2020-02" db="EMBL/GenBank/DDBJ databases">
        <title>Bacillus aquiflavi sp. nov., isolated from yellow water of strong flavor Chinese baijiu in Yibin region of China.</title>
        <authorList>
            <person name="Xie J."/>
        </authorList>
    </citation>
    <scope>NUCLEOTIDE SEQUENCE [LARGE SCALE GENOMIC DNA]</scope>
    <source>
        <strain evidence="2 3">3H-10</strain>
    </source>
</reference>
<keyword evidence="3" id="KW-1185">Reference proteome</keyword>
<sequence length="132" mass="14877">MCRVTQMNEEIFAENLLKTVNELKENRGISSNNYKFIIEPIEEEGKTLDGGDEMMKRLVLSKDNIGGKRLLINDVVGILGGLFPRAPIWINVSFVEIDGDTAIFKLETSLRFRKPTLLRNAETGHAPFKAII</sequence>
<proteinExistence type="predicted"/>
<protein>
    <submittedName>
        <fullName evidence="2">Uncharacterized protein</fullName>
    </submittedName>
</protein>
<organism evidence="2 3">
    <name type="scientific">Bacillus aquiflavi</name>
    <dbReference type="NCBI Taxonomy" id="2672567"/>
    <lineage>
        <taxon>Bacteria</taxon>
        <taxon>Bacillati</taxon>
        <taxon>Bacillota</taxon>
        <taxon>Bacilli</taxon>
        <taxon>Bacillales</taxon>
        <taxon>Bacillaceae</taxon>
        <taxon>Bacillus</taxon>
    </lineage>
</organism>
<dbReference type="EMBL" id="JAAIWN010000083">
    <property type="protein sequence ID" value="NEY83149.1"/>
    <property type="molecule type" value="Genomic_DNA"/>
</dbReference>
<gene>
    <name evidence="2" type="ORF">G4D64_17015</name>
    <name evidence="1" type="ORF">H1Z61_17120</name>
</gene>
<comment type="caution">
    <text evidence="2">The sequence shown here is derived from an EMBL/GenBank/DDBJ whole genome shotgun (WGS) entry which is preliminary data.</text>
</comment>
<evidence type="ECO:0000313" key="2">
    <source>
        <dbReference type="EMBL" id="NEY83149.1"/>
    </source>
</evidence>
<dbReference type="Proteomes" id="UP000570010">
    <property type="component" value="Unassembled WGS sequence"/>
</dbReference>
<reference evidence="1 4" key="2">
    <citation type="submission" date="2020-07" db="EMBL/GenBank/DDBJ databases">
        <authorList>
            <person name="Feng H."/>
        </authorList>
    </citation>
    <scope>NUCLEOTIDE SEQUENCE [LARGE SCALE GENOMIC DNA]</scope>
    <source>
        <strain evidence="1">S-12</strain>
        <strain evidence="4">s-12</strain>
    </source>
</reference>
<dbReference type="AlphaFoldDB" id="A0A6B3VYF6"/>
<dbReference type="Proteomes" id="UP000472971">
    <property type="component" value="Unassembled WGS sequence"/>
</dbReference>
<name>A0A6B3VYF6_9BACI</name>
<accession>A0A6B3VYF6</accession>
<evidence type="ECO:0000313" key="4">
    <source>
        <dbReference type="Proteomes" id="UP000570010"/>
    </source>
</evidence>